<organism evidence="1 2">
    <name type="scientific">Flavobacterium nackdongense</name>
    <dbReference type="NCBI Taxonomy" id="2547394"/>
    <lineage>
        <taxon>Bacteria</taxon>
        <taxon>Pseudomonadati</taxon>
        <taxon>Bacteroidota</taxon>
        <taxon>Flavobacteriia</taxon>
        <taxon>Flavobacteriales</taxon>
        <taxon>Flavobacteriaceae</taxon>
        <taxon>Flavobacterium</taxon>
    </lineage>
</organism>
<sequence>MELPSRIKFSLNQKLSVYELPAISKQQNVSKQFKKNPMKIINVFIKILLLTTFSLFSQNEVIKGDPGNGFIKDNIFICRSFDWQIKIPNDYKVSDVQDIEQQHSKGIQQAQKSNPNINLNKSRTNLISFEYNNKNTFTSSFTPQQTKNITLNEHRKLFDEVLSKSLKQIKGARFDKKISNIKLGKYNFYRLKIEGYNLNNQLVISQIYYNAIIDKNIFGVLIGYNDLKQGKIMEDNFVNSFK</sequence>
<gene>
    <name evidence="1" type="ORF">E1750_05305</name>
</gene>
<dbReference type="EMBL" id="CP037933">
    <property type="protein sequence ID" value="QBN18247.1"/>
    <property type="molecule type" value="Genomic_DNA"/>
</dbReference>
<dbReference type="Proteomes" id="UP000291124">
    <property type="component" value="Chromosome"/>
</dbReference>
<protein>
    <submittedName>
        <fullName evidence="1">Uncharacterized protein</fullName>
    </submittedName>
</protein>
<proteinExistence type="predicted"/>
<dbReference type="KEGG" id="fnk:E1750_05305"/>
<keyword evidence="2" id="KW-1185">Reference proteome</keyword>
<reference evidence="2" key="1">
    <citation type="submission" date="2019-03" db="EMBL/GenBank/DDBJ databases">
        <title>Flavobacterium sp.</title>
        <authorList>
            <person name="Kim H."/>
        </authorList>
    </citation>
    <scope>NUCLEOTIDE SEQUENCE [LARGE SCALE GENOMIC DNA]</scope>
    <source>
        <strain evidence="2">GS13</strain>
    </source>
</reference>
<accession>A0A4P6YC92</accession>
<dbReference type="AlphaFoldDB" id="A0A4P6YC92"/>
<name>A0A4P6YC92_9FLAO</name>
<evidence type="ECO:0000313" key="2">
    <source>
        <dbReference type="Proteomes" id="UP000291124"/>
    </source>
</evidence>
<dbReference type="OrthoDB" id="1367114at2"/>
<evidence type="ECO:0000313" key="1">
    <source>
        <dbReference type="EMBL" id="QBN18247.1"/>
    </source>
</evidence>